<comment type="caution">
    <text evidence="1">The sequence shown here is derived from an EMBL/GenBank/DDBJ whole genome shotgun (WGS) entry which is preliminary data.</text>
</comment>
<dbReference type="Proteomes" id="UP000813461">
    <property type="component" value="Unassembled WGS sequence"/>
</dbReference>
<dbReference type="EMBL" id="JAGMVJ010000007">
    <property type="protein sequence ID" value="KAH7089118.1"/>
    <property type="molecule type" value="Genomic_DNA"/>
</dbReference>
<name>A0A8K0RBL0_9PLEO</name>
<organism evidence="1 2">
    <name type="scientific">Paraphoma chrysanthemicola</name>
    <dbReference type="NCBI Taxonomy" id="798071"/>
    <lineage>
        <taxon>Eukaryota</taxon>
        <taxon>Fungi</taxon>
        <taxon>Dikarya</taxon>
        <taxon>Ascomycota</taxon>
        <taxon>Pezizomycotina</taxon>
        <taxon>Dothideomycetes</taxon>
        <taxon>Pleosporomycetidae</taxon>
        <taxon>Pleosporales</taxon>
        <taxon>Pleosporineae</taxon>
        <taxon>Phaeosphaeriaceae</taxon>
        <taxon>Paraphoma</taxon>
    </lineage>
</organism>
<evidence type="ECO:0000313" key="1">
    <source>
        <dbReference type="EMBL" id="KAH7089118.1"/>
    </source>
</evidence>
<keyword evidence="2" id="KW-1185">Reference proteome</keyword>
<protein>
    <submittedName>
        <fullName evidence="1">Uncharacterized protein</fullName>
    </submittedName>
</protein>
<sequence>MTLRIGWFLTELAQAQHLNRHVIIHLTEAIPTLPSSKRKNCCSGTADRRNLTPNHRLGPRVKVACPAELSAVTCIVGDSDACPPTFTWHHHHPTSPVVGAPIICATHSRSDTYLDVAFRTFRCFLELKIFCA</sequence>
<dbReference type="AlphaFoldDB" id="A0A8K0RBL0"/>
<proteinExistence type="predicted"/>
<evidence type="ECO:0000313" key="2">
    <source>
        <dbReference type="Proteomes" id="UP000813461"/>
    </source>
</evidence>
<reference evidence="1" key="1">
    <citation type="journal article" date="2021" name="Nat. Commun.">
        <title>Genetic determinants of endophytism in the Arabidopsis root mycobiome.</title>
        <authorList>
            <person name="Mesny F."/>
            <person name="Miyauchi S."/>
            <person name="Thiergart T."/>
            <person name="Pickel B."/>
            <person name="Atanasova L."/>
            <person name="Karlsson M."/>
            <person name="Huettel B."/>
            <person name="Barry K.W."/>
            <person name="Haridas S."/>
            <person name="Chen C."/>
            <person name="Bauer D."/>
            <person name="Andreopoulos W."/>
            <person name="Pangilinan J."/>
            <person name="LaButti K."/>
            <person name="Riley R."/>
            <person name="Lipzen A."/>
            <person name="Clum A."/>
            <person name="Drula E."/>
            <person name="Henrissat B."/>
            <person name="Kohler A."/>
            <person name="Grigoriev I.V."/>
            <person name="Martin F.M."/>
            <person name="Hacquard S."/>
        </authorList>
    </citation>
    <scope>NUCLEOTIDE SEQUENCE</scope>
    <source>
        <strain evidence="1">MPI-SDFR-AT-0120</strain>
    </source>
</reference>
<gene>
    <name evidence="1" type="ORF">FB567DRAFT_325119</name>
</gene>
<accession>A0A8K0RBL0</accession>